<dbReference type="OrthoDB" id="39497at2759"/>
<dbReference type="SUPFAM" id="SSF46785">
    <property type="entry name" value="Winged helix' DNA-binding domain"/>
    <property type="match status" value="1"/>
</dbReference>
<dbReference type="GO" id="GO:0005774">
    <property type="term" value="C:vacuolar membrane"/>
    <property type="evidence" value="ECO:0007669"/>
    <property type="project" value="UniProtKB-SubCell"/>
</dbReference>
<feature type="compositionally biased region" description="Polar residues" evidence="5">
    <location>
        <begin position="1399"/>
        <end position="1424"/>
    </location>
</feature>
<dbReference type="Pfam" id="PF00610">
    <property type="entry name" value="DEP"/>
    <property type="match status" value="1"/>
</dbReference>
<feature type="region of interest" description="Disordered" evidence="5">
    <location>
        <begin position="1377"/>
        <end position="1437"/>
    </location>
</feature>
<evidence type="ECO:0000313" key="7">
    <source>
        <dbReference type="EMBL" id="ERF74269.1"/>
    </source>
</evidence>
<feature type="domain" description="DEP" evidence="6">
    <location>
        <begin position="1295"/>
        <end position="1370"/>
    </location>
</feature>
<dbReference type="Proteomes" id="UP000019373">
    <property type="component" value="Unassembled WGS sequence"/>
</dbReference>
<feature type="region of interest" description="Disordered" evidence="5">
    <location>
        <begin position="505"/>
        <end position="525"/>
    </location>
</feature>
<evidence type="ECO:0000256" key="5">
    <source>
        <dbReference type="SAM" id="MobiDB-lite"/>
    </source>
</evidence>
<dbReference type="PANTHER" id="PTHR13179">
    <property type="entry name" value="DEP DOMAIN CONTAINING PROTEIN 5"/>
    <property type="match status" value="1"/>
</dbReference>
<dbReference type="Gene3D" id="1.10.10.10">
    <property type="entry name" value="Winged helix-like DNA-binding domain superfamily/Winged helix DNA-binding domain"/>
    <property type="match status" value="1"/>
</dbReference>
<evidence type="ECO:0000256" key="4">
    <source>
        <dbReference type="ARBA" id="ARBA00021881"/>
    </source>
</evidence>
<feature type="compositionally biased region" description="Low complexity" evidence="5">
    <location>
        <begin position="642"/>
        <end position="654"/>
    </location>
</feature>
<name>U1HXS6_ENDPU</name>
<dbReference type="PANTHER" id="PTHR13179:SF8">
    <property type="entry name" value="GATOR COMPLEX PROTEIN DEPDC5"/>
    <property type="match status" value="1"/>
</dbReference>
<dbReference type="InterPro" id="IPR000591">
    <property type="entry name" value="DEP_dom"/>
</dbReference>
<evidence type="ECO:0000256" key="2">
    <source>
        <dbReference type="ARBA" id="ARBA00005643"/>
    </source>
</evidence>
<organism evidence="7 8">
    <name type="scientific">Endocarpon pusillum (strain Z07020 / HMAS-L-300199)</name>
    <name type="common">Lichen-forming fungus</name>
    <dbReference type="NCBI Taxonomy" id="1263415"/>
    <lineage>
        <taxon>Eukaryota</taxon>
        <taxon>Fungi</taxon>
        <taxon>Dikarya</taxon>
        <taxon>Ascomycota</taxon>
        <taxon>Pezizomycotina</taxon>
        <taxon>Eurotiomycetes</taxon>
        <taxon>Chaetothyriomycetidae</taxon>
        <taxon>Verrucariales</taxon>
        <taxon>Verrucariaceae</taxon>
        <taxon>Endocarpon</taxon>
    </lineage>
</organism>
<comment type="similarity">
    <text evidence="2">Belongs to the IML1 family.</text>
</comment>
<sequence length="1815" mass="203224">MAASQKPIRRQVTVWVHDDSFSKDEVLVASDILGEDGLPPNALMEIIALKQPSNFRDSRDNAQIDPDSFGDTAMHSASKIPRARPGQHLQAEHLSNLSQTTAQNARLASDPRTRYVFIAKPMSLDIRSKHPTFQVSITANIASRFGYRQRAQAAISLADKRSCSASHVELVFRDEYLSRSDMWRLVRAELAGKTVYRGQKIQFLATIKAVVKTIHVRGRKVSSGYFGEATVPVFRSESARYVLFIQMSREMWDFDSEGTGEIMFSRVIDGFLPELFKKWVELEARHLVSIVLFGRLEYDRHAPAVLQRLNPQHADGPSIDLDQKASYRDFYRVVVTDMASGQWTTILDELKKDFRTYLRDITLLQPQEEKSSAGLTVPEAETDSRTRICGRPTSALRGNILEAINIASSQFASDYIDRDLVRTGISIIVITPGTGVFEVDRHLLDLTSENLTNNGIGIDLVCLSKMPLHSVPLFKWRTSQSTLNTMRADSDPPLHGSLTHFAAESKGTNKGYSSSQSDGSFFRSTPRGEAVSVVPEAQWSFGIPQWIDVSYWASTGQQRRGNRRKEGRDYAQFYLNPMSPKPFVPRVRMYELQMMGLMELGLANISVPYLSEGRHTDGYTYKSPNGIREHKSPRSTQSEHLASSPRSISSPRISTSAYSGRLSRGLLSVQAKQQGDMYERMDAYDQNLFRLEPSKNSIKIKLKRKKNNKYKSSSDQGFHGQLSSPPKRCGGNIDTSDTDTIRSLKGAKTAKSQASGLYFKGFHRSVDPTDSRISRSISFALRGLGPSPPRAVASTEINVENVQAEHPGLNVTQHHVLGDSSKTLRTPGNHRSNRLSVLSIETGSSGPSDADRPGQSPKRSPSRPILINNPTRKDRNSDQRSGNEVAATSMLKVGFKGAHTHKIPLQPKNTKETTRSSKRSDTESGEDVTSIASIPDISPWVRNVNPANPIKFHSRAEIWVGRWQHLYPRTPRTSSVKWKSLCTPASLPLTTEEFPSMKELDRQYTQTGYIVSHNDDSDLAEVPESREWFLREMIGLRLSHGYQIVIGEALAEATGIDAPTLGDYLTPEKLAEDGVPVFMSMGNTIQKLVCVDNDKVQVTRFVRKQPEATLERTQCITYRPWIRTILSKSYYPRTMTFAGFSEEYPWKLADSHMAGQKDDLGKIHEQLRFWRARFVVIPTEPPPSAKWPVQSMSEDNEEEIHLLGIRELTRLWQKIRYNPPKERHFKPTPGKGKDPNPLEIIFQTLNPSEVVATEIEKLLVTDDGAESRQIQLLPDSELLERSTSSVSRIAQVLQGDKGVDITNRRWHLKLHYSCFKGDDFTNWLISNFKDIDSREEAVAFGNELMQHGLFHHVSTRHTFKDGNYFYTIAPEHRASRPESRSSWFAGGRRSDRSVPATPITDSDSHASPLSISQPGWNSTRQVDSGASEKMNNEKRQVSVSLTKMMRIGVDSRNPKRSERPEIVNLHYDRLHNPENCYHLELSWFNVTSKFIEDAIVHWATQSEKYGLRLVEVPIAEACSIANHEPFRAPYRIVLKVQPPPSGNVMVGNGTVYSTNSFFANAPSVDRLIYQKALLKKFNFVLDLEAASEFPPDVNVTYTWGKLGYRYPQFVHRSGVVLAQITDEGELYLLANRLYNTRSASAKDVAGKFETKNSHHWPTPASGIVALNPQNPSPHPSPLVRASSDVLGSRDALNASGMAAFITPEQIKDELEEFCHNTEKLIAFYKETSERGLPVTRKSGSRSSSSLLGPVAEHGLENSIPDLRLPASLVTTATTPAKSLGIGLNKKTSPQPGRRGSIAPDTAATDSSRRTSTDSQ</sequence>
<dbReference type="CDD" id="cd04449">
    <property type="entry name" value="DEP_DEPDC5-like"/>
    <property type="match status" value="1"/>
</dbReference>
<feature type="compositionally biased region" description="Low complexity" evidence="5">
    <location>
        <begin position="513"/>
        <end position="524"/>
    </location>
</feature>
<dbReference type="SMART" id="SM00049">
    <property type="entry name" value="DEP"/>
    <property type="match status" value="1"/>
</dbReference>
<evidence type="ECO:0000259" key="6">
    <source>
        <dbReference type="PROSITE" id="PS50186"/>
    </source>
</evidence>
<dbReference type="PROSITE" id="PS50186">
    <property type="entry name" value="DEP"/>
    <property type="match status" value="1"/>
</dbReference>
<dbReference type="Pfam" id="PF19418">
    <property type="entry name" value="DEPDC5_CTD"/>
    <property type="match status" value="1"/>
</dbReference>
<evidence type="ECO:0000256" key="1">
    <source>
        <dbReference type="ARBA" id="ARBA00004148"/>
    </source>
</evidence>
<feature type="region of interest" description="Disordered" evidence="5">
    <location>
        <begin position="620"/>
        <end position="654"/>
    </location>
</feature>
<dbReference type="GO" id="GO:1990130">
    <property type="term" value="C:GATOR1 complex"/>
    <property type="evidence" value="ECO:0007669"/>
    <property type="project" value="TreeGrafter"/>
</dbReference>
<feature type="compositionally biased region" description="Basic and acidic residues" evidence="5">
    <location>
        <begin position="909"/>
        <end position="922"/>
    </location>
</feature>
<comment type="subcellular location">
    <subcellularLocation>
        <location evidence="1">Vacuole membrane</location>
        <topology evidence="1">Peripheral membrane protein</topology>
    </subcellularLocation>
</comment>
<feature type="region of interest" description="Disordered" evidence="5">
    <location>
        <begin position="704"/>
        <end position="732"/>
    </location>
</feature>
<evidence type="ECO:0000313" key="8">
    <source>
        <dbReference type="Proteomes" id="UP000019373"/>
    </source>
</evidence>
<dbReference type="Pfam" id="PF12257">
    <property type="entry name" value="IML1"/>
    <property type="match status" value="1"/>
</dbReference>
<feature type="compositionally biased region" description="Basic and acidic residues" evidence="5">
    <location>
        <begin position="1806"/>
        <end position="1815"/>
    </location>
</feature>
<reference evidence="8" key="1">
    <citation type="journal article" date="2014" name="BMC Genomics">
        <title>Genome characteristics reveal the impact of lichenization on lichen-forming fungus Endocarpon pusillum Hedwig (Verrucariales, Ascomycota).</title>
        <authorList>
            <person name="Wang Y.-Y."/>
            <person name="Liu B."/>
            <person name="Zhang X.-Y."/>
            <person name="Zhou Q.-M."/>
            <person name="Zhang T."/>
            <person name="Li H."/>
            <person name="Yu Y.-F."/>
            <person name="Zhang X.-L."/>
            <person name="Hao X.-Y."/>
            <person name="Wang M."/>
            <person name="Wang L."/>
            <person name="Wei J.-C."/>
        </authorList>
    </citation>
    <scope>NUCLEOTIDE SEQUENCE [LARGE SCALE GENOMIC DNA]</scope>
    <source>
        <strain evidence="8">Z07020 / HMAS-L-300199</strain>
    </source>
</reference>
<dbReference type="OMA" id="SWMNATP"/>
<dbReference type="GO" id="GO:0010508">
    <property type="term" value="P:positive regulation of autophagy"/>
    <property type="evidence" value="ECO:0007669"/>
    <property type="project" value="TreeGrafter"/>
</dbReference>
<feature type="compositionally biased region" description="Polar residues" evidence="5">
    <location>
        <begin position="820"/>
        <end position="847"/>
    </location>
</feature>
<dbReference type="InterPro" id="IPR045838">
    <property type="entry name" value="DEPDC5_CTD"/>
</dbReference>
<dbReference type="GeneID" id="19237010"/>
<feature type="region of interest" description="Disordered" evidence="5">
    <location>
        <begin position="1774"/>
        <end position="1815"/>
    </location>
</feature>
<gene>
    <name evidence="7" type="ORF">EPUS_01956</name>
</gene>
<protein>
    <recommendedName>
        <fullName evidence="3">Vacuolar membrane-associated protein IML1</fullName>
    </recommendedName>
    <alternativeName>
        <fullName evidence="4">Vacuolar membrane-associated protein iml1</fullName>
    </alternativeName>
</protein>
<dbReference type="HOGENOM" id="CLU_000935_1_1_1"/>
<feature type="region of interest" description="Disordered" evidence="5">
    <location>
        <begin position="819"/>
        <end position="930"/>
    </location>
</feature>
<dbReference type="eggNOG" id="KOG3572">
    <property type="taxonomic scope" value="Eukaryota"/>
</dbReference>
<dbReference type="InterPro" id="IPR048255">
    <property type="entry name" value="IML1_N"/>
</dbReference>
<accession>U1HXS6</accession>
<feature type="region of interest" description="Disordered" evidence="5">
    <location>
        <begin position="56"/>
        <end position="77"/>
    </location>
</feature>
<dbReference type="InterPro" id="IPR027244">
    <property type="entry name" value="IML1"/>
</dbReference>
<dbReference type="EMBL" id="KE720882">
    <property type="protein sequence ID" value="ERF74269.1"/>
    <property type="molecule type" value="Genomic_DNA"/>
</dbReference>
<dbReference type="GO" id="GO:0035556">
    <property type="term" value="P:intracellular signal transduction"/>
    <property type="evidence" value="ECO:0007669"/>
    <property type="project" value="InterPro"/>
</dbReference>
<dbReference type="InterPro" id="IPR036390">
    <property type="entry name" value="WH_DNA-bd_sf"/>
</dbReference>
<proteinExistence type="inferred from homology"/>
<dbReference type="InterPro" id="IPR036388">
    <property type="entry name" value="WH-like_DNA-bd_sf"/>
</dbReference>
<keyword evidence="8" id="KW-1185">Reference proteome</keyword>
<dbReference type="GO" id="GO:1904262">
    <property type="term" value="P:negative regulation of TORC1 signaling"/>
    <property type="evidence" value="ECO:0007669"/>
    <property type="project" value="TreeGrafter"/>
</dbReference>
<dbReference type="GO" id="GO:0005096">
    <property type="term" value="F:GTPase activator activity"/>
    <property type="evidence" value="ECO:0007669"/>
    <property type="project" value="InterPro"/>
</dbReference>
<evidence type="ECO:0000256" key="3">
    <source>
        <dbReference type="ARBA" id="ARBA00018529"/>
    </source>
</evidence>
<dbReference type="RefSeq" id="XP_007799979.1">
    <property type="nucleotide sequence ID" value="XM_007801788.1"/>
</dbReference>